<dbReference type="Proteomes" id="UP001329825">
    <property type="component" value="Chromosome 9"/>
</dbReference>
<accession>A0ABZ1D5M8</accession>
<gene>
    <name evidence="16" type="ORF">IL334_006321</name>
</gene>
<comment type="cofactor">
    <cofactor evidence="4">
        <name>Mg(2+)</name>
        <dbReference type="ChEBI" id="CHEBI:18420"/>
    </cofactor>
</comment>
<dbReference type="PRINTS" id="PR01790">
    <property type="entry name" value="SMP30FAMILY"/>
</dbReference>
<dbReference type="InterPro" id="IPR008367">
    <property type="entry name" value="Regucalcin"/>
</dbReference>
<keyword evidence="11" id="KW-0479">Metal-binding</keyword>
<evidence type="ECO:0000256" key="4">
    <source>
        <dbReference type="ARBA" id="ARBA00001946"/>
    </source>
</evidence>
<dbReference type="InterPro" id="IPR005511">
    <property type="entry name" value="SMP-30"/>
</dbReference>
<keyword evidence="10" id="KW-0963">Cytoplasm</keyword>
<evidence type="ECO:0000256" key="11">
    <source>
        <dbReference type="ARBA" id="ARBA00022723"/>
    </source>
</evidence>
<evidence type="ECO:0000313" key="16">
    <source>
        <dbReference type="EMBL" id="WRT69337.1"/>
    </source>
</evidence>
<dbReference type="SUPFAM" id="SSF63829">
    <property type="entry name" value="Calcium-dependent phosphotriesterase"/>
    <property type="match status" value="1"/>
</dbReference>
<keyword evidence="12" id="KW-0378">Hydrolase</keyword>
<comment type="cofactor">
    <cofactor evidence="5">
        <name>Zn(2+)</name>
        <dbReference type="ChEBI" id="CHEBI:29105"/>
    </cofactor>
</comment>
<dbReference type="Pfam" id="PF08450">
    <property type="entry name" value="SGL"/>
    <property type="match status" value="1"/>
</dbReference>
<comment type="subcellular location">
    <subcellularLocation>
        <location evidence="6">Cytoplasm</location>
    </subcellularLocation>
</comment>
<dbReference type="PRINTS" id="PR01791">
    <property type="entry name" value="REGUCALCIN"/>
</dbReference>
<dbReference type="InterPro" id="IPR013658">
    <property type="entry name" value="SGL"/>
</dbReference>
<evidence type="ECO:0000256" key="14">
    <source>
        <dbReference type="ARBA" id="ARBA00032464"/>
    </source>
</evidence>
<evidence type="ECO:0000256" key="6">
    <source>
        <dbReference type="ARBA" id="ARBA00004496"/>
    </source>
</evidence>
<evidence type="ECO:0000256" key="8">
    <source>
        <dbReference type="ARBA" id="ARBA00013227"/>
    </source>
</evidence>
<evidence type="ECO:0000259" key="15">
    <source>
        <dbReference type="Pfam" id="PF08450"/>
    </source>
</evidence>
<dbReference type="InterPro" id="IPR011042">
    <property type="entry name" value="6-blade_b-propeller_TolB-like"/>
</dbReference>
<evidence type="ECO:0000256" key="13">
    <source>
        <dbReference type="ARBA" id="ARBA00022837"/>
    </source>
</evidence>
<evidence type="ECO:0000256" key="12">
    <source>
        <dbReference type="ARBA" id="ARBA00022801"/>
    </source>
</evidence>
<sequence>MAKHITVTEPLLKLSCTLGEGAVWDTRSQRLYLVDIDQRKIYTYEPSTGTHGYQTFANKITSLSGIQDGSGLIAAIDIGFAFVPFSSLPFPPDGSNKPIIPIDVDAKCNGKEKRFNEGTVDPKGRFLSGTLGLEHGTKDGRMFSLEEAADGSFVAPLVLDQITCTNGMGWTQDGQTMYFTDSWIGEIACFDYDLPTGKMSNRRTFSILDKSYGEPDGMCTDAEGGVWSARWAAGKVVRLTPSGEIDVVIDFPKAWHMTCCVFGGPNLEDLFVTSAASDYIGDTLPDRSDGGDLFVVKGLGFKGVERNRFKGSFAG</sequence>
<protein>
    <recommendedName>
        <fullName evidence="9">Regucalcin</fullName>
        <ecNumber evidence="8">3.1.1.17</ecNumber>
    </recommendedName>
    <alternativeName>
        <fullName evidence="14">Gluconolactonase</fullName>
    </alternativeName>
</protein>
<evidence type="ECO:0000256" key="10">
    <source>
        <dbReference type="ARBA" id="ARBA00022490"/>
    </source>
</evidence>
<evidence type="ECO:0000256" key="1">
    <source>
        <dbReference type="ARBA" id="ARBA00001589"/>
    </source>
</evidence>
<dbReference type="PANTHER" id="PTHR10907:SF47">
    <property type="entry name" value="REGUCALCIN"/>
    <property type="match status" value="1"/>
</dbReference>
<comment type="cofactor">
    <cofactor evidence="3">
        <name>Mn(2+)</name>
        <dbReference type="ChEBI" id="CHEBI:29035"/>
    </cofactor>
</comment>
<comment type="cofactor">
    <cofactor evidence="2">
        <name>Ca(2+)</name>
        <dbReference type="ChEBI" id="CHEBI:29108"/>
    </cofactor>
</comment>
<feature type="domain" description="SMP-30/Gluconolactonase/LRE-like region" evidence="15">
    <location>
        <begin position="18"/>
        <end position="275"/>
    </location>
</feature>
<name>A0ABZ1D5M8_9TREE</name>
<evidence type="ECO:0000313" key="17">
    <source>
        <dbReference type="Proteomes" id="UP001329825"/>
    </source>
</evidence>
<keyword evidence="13" id="KW-0106">Calcium</keyword>
<evidence type="ECO:0000256" key="7">
    <source>
        <dbReference type="ARBA" id="ARBA00008853"/>
    </source>
</evidence>
<proteinExistence type="inferred from homology"/>
<comment type="catalytic activity">
    <reaction evidence="1">
        <text>D-glucono-1,5-lactone + H2O = D-gluconate + H(+)</text>
        <dbReference type="Rhea" id="RHEA:10440"/>
        <dbReference type="ChEBI" id="CHEBI:15377"/>
        <dbReference type="ChEBI" id="CHEBI:15378"/>
        <dbReference type="ChEBI" id="CHEBI:16217"/>
        <dbReference type="ChEBI" id="CHEBI:18391"/>
        <dbReference type="EC" id="3.1.1.17"/>
    </reaction>
</comment>
<keyword evidence="17" id="KW-1185">Reference proteome</keyword>
<dbReference type="Gene3D" id="2.120.10.30">
    <property type="entry name" value="TolB, C-terminal domain"/>
    <property type="match status" value="1"/>
</dbReference>
<comment type="similarity">
    <text evidence="7">Belongs to the SMP-30/CGR1 family.</text>
</comment>
<organism evidence="16 17">
    <name type="scientific">Kwoniella shivajii</name>
    <dbReference type="NCBI Taxonomy" id="564305"/>
    <lineage>
        <taxon>Eukaryota</taxon>
        <taxon>Fungi</taxon>
        <taxon>Dikarya</taxon>
        <taxon>Basidiomycota</taxon>
        <taxon>Agaricomycotina</taxon>
        <taxon>Tremellomycetes</taxon>
        <taxon>Tremellales</taxon>
        <taxon>Cryptococcaceae</taxon>
        <taxon>Kwoniella</taxon>
    </lineage>
</organism>
<reference evidence="16 17" key="1">
    <citation type="submission" date="2024-01" db="EMBL/GenBank/DDBJ databases">
        <title>Comparative genomics of Cryptococcus and Kwoniella reveals pathogenesis evolution and contrasting modes of karyotype evolution via chromosome fusion or intercentromeric recombination.</title>
        <authorList>
            <person name="Coelho M.A."/>
            <person name="David-Palma M."/>
            <person name="Shea T."/>
            <person name="Bowers K."/>
            <person name="McGinley-Smith S."/>
            <person name="Mohammad A.W."/>
            <person name="Gnirke A."/>
            <person name="Yurkov A.M."/>
            <person name="Nowrousian M."/>
            <person name="Sun S."/>
            <person name="Cuomo C.A."/>
            <person name="Heitman J."/>
        </authorList>
    </citation>
    <scope>NUCLEOTIDE SEQUENCE [LARGE SCALE GENOMIC DNA]</scope>
    <source>
        <strain evidence="16">CBS 11374</strain>
    </source>
</reference>
<evidence type="ECO:0000256" key="9">
    <source>
        <dbReference type="ARBA" id="ARBA00016808"/>
    </source>
</evidence>
<dbReference type="RefSeq" id="XP_062794076.1">
    <property type="nucleotide sequence ID" value="XM_062938025.1"/>
</dbReference>
<dbReference type="EMBL" id="CP141889">
    <property type="protein sequence ID" value="WRT69337.1"/>
    <property type="molecule type" value="Genomic_DNA"/>
</dbReference>
<dbReference type="EC" id="3.1.1.17" evidence="8"/>
<dbReference type="GeneID" id="87958451"/>
<evidence type="ECO:0000256" key="2">
    <source>
        <dbReference type="ARBA" id="ARBA00001913"/>
    </source>
</evidence>
<evidence type="ECO:0000256" key="5">
    <source>
        <dbReference type="ARBA" id="ARBA00001947"/>
    </source>
</evidence>
<dbReference type="PANTHER" id="PTHR10907">
    <property type="entry name" value="REGUCALCIN"/>
    <property type="match status" value="1"/>
</dbReference>
<evidence type="ECO:0000256" key="3">
    <source>
        <dbReference type="ARBA" id="ARBA00001936"/>
    </source>
</evidence>